<feature type="domain" description="HTH araC/xylS-type" evidence="9">
    <location>
        <begin position="404"/>
        <end position="503"/>
    </location>
</feature>
<evidence type="ECO:0000256" key="4">
    <source>
        <dbReference type="ARBA" id="ARBA00023012"/>
    </source>
</evidence>
<evidence type="ECO:0000256" key="8">
    <source>
        <dbReference type="PROSITE-ProRule" id="PRU00169"/>
    </source>
</evidence>
<dbReference type="PANTHER" id="PTHR42713:SF3">
    <property type="entry name" value="TRANSCRIPTIONAL REGULATORY PROTEIN HPTR"/>
    <property type="match status" value="1"/>
</dbReference>
<protein>
    <submittedName>
        <fullName evidence="11">Response regulator</fullName>
    </submittedName>
</protein>
<keyword evidence="7" id="KW-0804">Transcription</keyword>
<keyword evidence="2" id="KW-0963">Cytoplasm</keyword>
<evidence type="ECO:0000259" key="10">
    <source>
        <dbReference type="PROSITE" id="PS50110"/>
    </source>
</evidence>
<dbReference type="KEGG" id="jeh:EJN90_07445"/>
<organism evidence="11 12">
    <name type="scientific">Jeotgalibaca ciconiae</name>
    <dbReference type="NCBI Taxonomy" id="2496265"/>
    <lineage>
        <taxon>Bacteria</taxon>
        <taxon>Bacillati</taxon>
        <taxon>Bacillota</taxon>
        <taxon>Bacilli</taxon>
        <taxon>Lactobacillales</taxon>
        <taxon>Carnobacteriaceae</taxon>
        <taxon>Jeotgalibaca</taxon>
    </lineage>
</organism>
<dbReference type="InterPro" id="IPR009057">
    <property type="entry name" value="Homeodomain-like_sf"/>
</dbReference>
<evidence type="ECO:0000256" key="1">
    <source>
        <dbReference type="ARBA" id="ARBA00004496"/>
    </source>
</evidence>
<comment type="subcellular location">
    <subcellularLocation>
        <location evidence="1">Cytoplasm</location>
    </subcellularLocation>
</comment>
<dbReference type="SMART" id="SM00342">
    <property type="entry name" value="HTH_ARAC"/>
    <property type="match status" value="1"/>
</dbReference>
<dbReference type="AlphaFoldDB" id="A0A3Q9BM77"/>
<sequence>MHKVVIVEDDRIIRKAIVQADWNKIGFEVAGEAADGQEAWEIIQAEHPQLIVTDINMPFMNGIELAKRIRKEQLHTRIIFLTGYDDFEYLHEAILLKSDDYLLKPVHMNDLLDKAKAALEAWKLDYQKTEQLEKTIPLLQEKFISDLLFSSDSMEEMNIEAALKEMAIHLKGPSYLVMNVFAPNYTREEPIINQLIPFSKKNYTELVSYQGDEAFLFHSVEEGRQEQLPAFREKIRNEVGQSLEEPVFVTMSSVFEELADIKTAIVEAKINMEIQKIAELAEKDPEFDALFGVEKGTARVFAELNPAQSSHDKIKSFFDFLTEGTLRLIEAKKIAFNFVVFLIVQLNHIIEDETEHLDIYQLSQDILAVENLEQLIILLEPMVAKWETAFERQQVANKSDSLVDKAVQYMKEHFSNPDLSLVKLSEEIHVTSPYLSNLFKEQTSMNFTEYLLELRMEKSKELLRTSSLKTYEIAEAVGYTNPHYFSSSFKKYAGQTPMAFRKGHGRKAQ</sequence>
<dbReference type="Proteomes" id="UP000273326">
    <property type="component" value="Chromosome"/>
</dbReference>
<dbReference type="Pfam" id="PF12833">
    <property type="entry name" value="HTH_18"/>
    <property type="match status" value="1"/>
</dbReference>
<dbReference type="RefSeq" id="WP_126109935.1">
    <property type="nucleotide sequence ID" value="NZ_CP034465.1"/>
</dbReference>
<dbReference type="SMART" id="SM00448">
    <property type="entry name" value="REC"/>
    <property type="match status" value="1"/>
</dbReference>
<evidence type="ECO:0000256" key="5">
    <source>
        <dbReference type="ARBA" id="ARBA00023015"/>
    </source>
</evidence>
<keyword evidence="4" id="KW-0902">Two-component regulatory system</keyword>
<dbReference type="SUPFAM" id="SSF52172">
    <property type="entry name" value="CheY-like"/>
    <property type="match status" value="1"/>
</dbReference>
<evidence type="ECO:0000313" key="11">
    <source>
        <dbReference type="EMBL" id="AZP04478.1"/>
    </source>
</evidence>
<dbReference type="GO" id="GO:0005737">
    <property type="term" value="C:cytoplasm"/>
    <property type="evidence" value="ECO:0007669"/>
    <property type="project" value="UniProtKB-SubCell"/>
</dbReference>
<dbReference type="InterPro" id="IPR001789">
    <property type="entry name" value="Sig_transdc_resp-reg_receiver"/>
</dbReference>
<dbReference type="GO" id="GO:0000160">
    <property type="term" value="P:phosphorelay signal transduction system"/>
    <property type="evidence" value="ECO:0007669"/>
    <property type="project" value="UniProtKB-KW"/>
</dbReference>
<dbReference type="GO" id="GO:0003700">
    <property type="term" value="F:DNA-binding transcription factor activity"/>
    <property type="evidence" value="ECO:0007669"/>
    <property type="project" value="InterPro"/>
</dbReference>
<evidence type="ECO:0000256" key="7">
    <source>
        <dbReference type="ARBA" id="ARBA00023163"/>
    </source>
</evidence>
<dbReference type="InterPro" id="IPR018060">
    <property type="entry name" value="HTH_AraC"/>
</dbReference>
<keyword evidence="12" id="KW-1185">Reference proteome</keyword>
<evidence type="ECO:0000256" key="3">
    <source>
        <dbReference type="ARBA" id="ARBA00022553"/>
    </source>
</evidence>
<dbReference type="PROSITE" id="PS01124">
    <property type="entry name" value="HTH_ARAC_FAMILY_2"/>
    <property type="match status" value="1"/>
</dbReference>
<dbReference type="Gene3D" id="3.40.50.2300">
    <property type="match status" value="1"/>
</dbReference>
<keyword evidence="6" id="KW-0238">DNA-binding</keyword>
<dbReference type="PANTHER" id="PTHR42713">
    <property type="entry name" value="HISTIDINE KINASE-RELATED"/>
    <property type="match status" value="1"/>
</dbReference>
<name>A0A3Q9BM77_9LACT</name>
<evidence type="ECO:0000256" key="6">
    <source>
        <dbReference type="ARBA" id="ARBA00023125"/>
    </source>
</evidence>
<feature type="modified residue" description="4-aspartylphosphate" evidence="8">
    <location>
        <position position="54"/>
    </location>
</feature>
<dbReference type="EMBL" id="CP034465">
    <property type="protein sequence ID" value="AZP04478.1"/>
    <property type="molecule type" value="Genomic_DNA"/>
</dbReference>
<dbReference type="PROSITE" id="PS50110">
    <property type="entry name" value="RESPONSE_REGULATORY"/>
    <property type="match status" value="1"/>
</dbReference>
<keyword evidence="3 8" id="KW-0597">Phosphoprotein</keyword>
<proteinExistence type="predicted"/>
<keyword evidence="5" id="KW-0805">Transcription regulation</keyword>
<evidence type="ECO:0000313" key="12">
    <source>
        <dbReference type="Proteomes" id="UP000273326"/>
    </source>
</evidence>
<dbReference type="InterPro" id="IPR051552">
    <property type="entry name" value="HptR"/>
</dbReference>
<dbReference type="Pfam" id="PF00072">
    <property type="entry name" value="Response_reg"/>
    <property type="match status" value="1"/>
</dbReference>
<dbReference type="Gene3D" id="1.10.10.60">
    <property type="entry name" value="Homeodomain-like"/>
    <property type="match status" value="2"/>
</dbReference>
<feature type="domain" description="Response regulatory" evidence="10">
    <location>
        <begin position="3"/>
        <end position="119"/>
    </location>
</feature>
<dbReference type="GO" id="GO:0043565">
    <property type="term" value="F:sequence-specific DNA binding"/>
    <property type="evidence" value="ECO:0007669"/>
    <property type="project" value="InterPro"/>
</dbReference>
<evidence type="ECO:0000259" key="9">
    <source>
        <dbReference type="PROSITE" id="PS01124"/>
    </source>
</evidence>
<accession>A0A3Q9BM77</accession>
<reference evidence="12" key="1">
    <citation type="submission" date="2018-12" db="EMBL/GenBank/DDBJ databases">
        <title>Complete genome sequencing of Jeotgalibaca sp. H21T32.</title>
        <authorList>
            <person name="Bae J.-W."/>
            <person name="Lee S.-Y."/>
        </authorList>
    </citation>
    <scope>NUCLEOTIDE SEQUENCE [LARGE SCALE GENOMIC DNA]</scope>
    <source>
        <strain evidence="12">H21T32</strain>
    </source>
</reference>
<dbReference type="CDD" id="cd17536">
    <property type="entry name" value="REC_YesN-like"/>
    <property type="match status" value="1"/>
</dbReference>
<evidence type="ECO:0000256" key="2">
    <source>
        <dbReference type="ARBA" id="ARBA00022490"/>
    </source>
</evidence>
<dbReference type="SUPFAM" id="SSF46689">
    <property type="entry name" value="Homeodomain-like"/>
    <property type="match status" value="1"/>
</dbReference>
<dbReference type="InterPro" id="IPR011006">
    <property type="entry name" value="CheY-like_superfamily"/>
</dbReference>
<dbReference type="OrthoDB" id="342399at2"/>
<gene>
    <name evidence="11" type="ORF">EJN90_07445</name>
</gene>